<dbReference type="InterPro" id="IPR002129">
    <property type="entry name" value="PyrdxlP-dep_de-COase"/>
</dbReference>
<name>A0A561BRG6_9ACTN</name>
<gene>
    <name evidence="9" type="ORF">FB561_2604</name>
</gene>
<keyword evidence="10" id="KW-1185">Reference proteome</keyword>
<protein>
    <submittedName>
        <fullName evidence="9">Glutamate/tyrosine decarboxylase-like PLP-dependent enzyme</fullName>
    </submittedName>
</protein>
<evidence type="ECO:0000313" key="10">
    <source>
        <dbReference type="Proteomes" id="UP000318380"/>
    </source>
</evidence>
<organism evidence="9 10">
    <name type="scientific">Kribbella amoyensis</name>
    <dbReference type="NCBI Taxonomy" id="996641"/>
    <lineage>
        <taxon>Bacteria</taxon>
        <taxon>Bacillati</taxon>
        <taxon>Actinomycetota</taxon>
        <taxon>Actinomycetes</taxon>
        <taxon>Propionibacteriales</taxon>
        <taxon>Kribbellaceae</taxon>
        <taxon>Kribbella</taxon>
    </lineage>
</organism>
<reference evidence="9 10" key="1">
    <citation type="submission" date="2019-06" db="EMBL/GenBank/DDBJ databases">
        <title>Sequencing the genomes of 1000 actinobacteria strains.</title>
        <authorList>
            <person name="Klenk H.-P."/>
        </authorList>
    </citation>
    <scope>NUCLEOTIDE SEQUENCE [LARGE SCALE GENOMIC DNA]</scope>
    <source>
        <strain evidence="9 10">DSM 24683</strain>
    </source>
</reference>
<dbReference type="InterPro" id="IPR015424">
    <property type="entry name" value="PyrdxlP-dep_Trfase"/>
</dbReference>
<dbReference type="PANTHER" id="PTHR11999:SF70">
    <property type="entry name" value="MIP05841P"/>
    <property type="match status" value="1"/>
</dbReference>
<evidence type="ECO:0000256" key="2">
    <source>
        <dbReference type="ARBA" id="ARBA00009533"/>
    </source>
</evidence>
<comment type="cofactor">
    <cofactor evidence="1 6 7">
        <name>pyridoxal 5'-phosphate</name>
        <dbReference type="ChEBI" id="CHEBI:597326"/>
    </cofactor>
</comment>
<keyword evidence="4 6" id="KW-0663">Pyridoxal phosphate</keyword>
<keyword evidence="3" id="KW-0210">Decarboxylase</keyword>
<sequence length="477" mass="50421">MHPTDLRKLFADAAGHAAMYRQSLSERRVRSPKPFSEVGADFRRPLGDAPRPADEVVDELVALAEGGIVASAGPRYFGFVTGGALPAATAAEILAAGWDQNAMSSILSPAAAAAEQAAADWLKDLLGLPSTASAGFVTGAQGANTVALAAARNHVLAQAGWDVETDGLMGAPRVRILAGDERHATIDRSLRLLGFGSGCLELIRTTANGVIDLDDLRGRLAGQTGPLIVCLQAGNVNTGHSDALGPAAEIVHEYDGWVHVDGAFGMWAALSPELRDQVAGLELADSWGCDGHKWLNLPYDNGFVFTAHPDAHASALAYTASYLVSSGEREPGDYAMESSRRARGLAAWAGLQELGRDGLREVVDRCCVLARRFAEQLAAAGCEIGNDVVLNQVLVSYGDDAETDAVIADVQRAGVCWMGGTTWRGRRYMRISVSNHLTTERDVDQSVESILAARSMLPQTTTGRRPAERAPSSAGPE</sequence>
<dbReference type="GO" id="GO:0030170">
    <property type="term" value="F:pyridoxal phosphate binding"/>
    <property type="evidence" value="ECO:0007669"/>
    <property type="project" value="InterPro"/>
</dbReference>
<dbReference type="Gene3D" id="3.90.1150.10">
    <property type="entry name" value="Aspartate Aminotransferase, domain 1"/>
    <property type="match status" value="1"/>
</dbReference>
<dbReference type="AlphaFoldDB" id="A0A561BRG6"/>
<dbReference type="InterPro" id="IPR010977">
    <property type="entry name" value="Aromatic_deC"/>
</dbReference>
<dbReference type="Pfam" id="PF00282">
    <property type="entry name" value="Pyridoxal_deC"/>
    <property type="match status" value="1"/>
</dbReference>
<dbReference type="InterPro" id="IPR015422">
    <property type="entry name" value="PyrdxlP-dep_Trfase_small"/>
</dbReference>
<proteinExistence type="inferred from homology"/>
<evidence type="ECO:0000256" key="3">
    <source>
        <dbReference type="ARBA" id="ARBA00022793"/>
    </source>
</evidence>
<dbReference type="OrthoDB" id="3335676at2"/>
<dbReference type="PANTHER" id="PTHR11999">
    <property type="entry name" value="GROUP II PYRIDOXAL-5-PHOSPHATE DECARBOXYLASE"/>
    <property type="match status" value="1"/>
</dbReference>
<dbReference type="EMBL" id="VIVK01000001">
    <property type="protein sequence ID" value="TWD81488.1"/>
    <property type="molecule type" value="Genomic_DNA"/>
</dbReference>
<accession>A0A561BRG6</accession>
<dbReference type="SUPFAM" id="SSF53383">
    <property type="entry name" value="PLP-dependent transferases"/>
    <property type="match status" value="1"/>
</dbReference>
<evidence type="ECO:0000256" key="6">
    <source>
        <dbReference type="PIRSR" id="PIRSR602129-50"/>
    </source>
</evidence>
<dbReference type="Proteomes" id="UP000318380">
    <property type="component" value="Unassembled WGS sequence"/>
</dbReference>
<evidence type="ECO:0000256" key="5">
    <source>
        <dbReference type="ARBA" id="ARBA00023239"/>
    </source>
</evidence>
<comment type="similarity">
    <text evidence="2 7">Belongs to the group II decarboxylase family.</text>
</comment>
<dbReference type="InterPro" id="IPR015421">
    <property type="entry name" value="PyrdxlP-dep_Trfase_major"/>
</dbReference>
<evidence type="ECO:0000256" key="8">
    <source>
        <dbReference type="SAM" id="MobiDB-lite"/>
    </source>
</evidence>
<keyword evidence="5 7" id="KW-0456">Lyase</keyword>
<feature type="region of interest" description="Disordered" evidence="8">
    <location>
        <begin position="455"/>
        <end position="477"/>
    </location>
</feature>
<dbReference type="Gene3D" id="3.40.640.10">
    <property type="entry name" value="Type I PLP-dependent aspartate aminotransferase-like (Major domain)"/>
    <property type="match status" value="1"/>
</dbReference>
<dbReference type="RefSeq" id="WP_145806363.1">
    <property type="nucleotide sequence ID" value="NZ_VIVK01000001.1"/>
</dbReference>
<comment type="caution">
    <text evidence="9">The sequence shown here is derived from an EMBL/GenBank/DDBJ whole genome shotgun (WGS) entry which is preliminary data.</text>
</comment>
<dbReference type="GO" id="GO:0019752">
    <property type="term" value="P:carboxylic acid metabolic process"/>
    <property type="evidence" value="ECO:0007669"/>
    <property type="project" value="InterPro"/>
</dbReference>
<evidence type="ECO:0000256" key="1">
    <source>
        <dbReference type="ARBA" id="ARBA00001933"/>
    </source>
</evidence>
<evidence type="ECO:0000313" key="9">
    <source>
        <dbReference type="EMBL" id="TWD81488.1"/>
    </source>
</evidence>
<dbReference type="GO" id="GO:0004058">
    <property type="term" value="F:aromatic-L-amino-acid decarboxylase activity"/>
    <property type="evidence" value="ECO:0007669"/>
    <property type="project" value="UniProtKB-ARBA"/>
</dbReference>
<evidence type="ECO:0000256" key="7">
    <source>
        <dbReference type="RuleBase" id="RU000382"/>
    </source>
</evidence>
<feature type="modified residue" description="N6-(pyridoxal phosphate)lysine" evidence="6">
    <location>
        <position position="293"/>
    </location>
</feature>
<evidence type="ECO:0000256" key="4">
    <source>
        <dbReference type="ARBA" id="ARBA00022898"/>
    </source>
</evidence>